<dbReference type="PROSITE" id="PS50893">
    <property type="entry name" value="ABC_TRANSPORTER_2"/>
    <property type="match status" value="1"/>
</dbReference>
<evidence type="ECO:0000313" key="8">
    <source>
        <dbReference type="EMBL" id="MER2493482.1"/>
    </source>
</evidence>
<keyword evidence="3" id="KW-0201">Cytochrome c-type biogenesis</keyword>
<dbReference type="InterPro" id="IPR027417">
    <property type="entry name" value="P-loop_NTPase"/>
</dbReference>
<proteinExistence type="predicted"/>
<organism evidence="8 9">
    <name type="scientific">Catenovulum sediminis</name>
    <dbReference type="NCBI Taxonomy" id="1740262"/>
    <lineage>
        <taxon>Bacteria</taxon>
        <taxon>Pseudomonadati</taxon>
        <taxon>Pseudomonadota</taxon>
        <taxon>Gammaproteobacteria</taxon>
        <taxon>Alteromonadales</taxon>
        <taxon>Alteromonadaceae</taxon>
        <taxon>Catenovulum</taxon>
    </lineage>
</organism>
<evidence type="ECO:0000256" key="5">
    <source>
        <dbReference type="ARBA" id="ARBA00022967"/>
    </source>
</evidence>
<dbReference type="PROSITE" id="PS00211">
    <property type="entry name" value="ABC_TRANSPORTER_1"/>
    <property type="match status" value="1"/>
</dbReference>
<dbReference type="InterPro" id="IPR005895">
    <property type="entry name" value="ABC_transptr_haem_export_CcmA"/>
</dbReference>
<sequence length="199" mass="22178">MLSAKQLTCIRNQRVLFENLSFSVQSGQLMYLTGPNGAGKSTLLRSLVGLHQLQQGNIELSQEPIEDCGADILFIGHKAAVNEWLSARQNIEHWFGLKDQIVDPQQLINKVGLAGLADIPVRFLSAGQKRRVALVRLWASDAKLWVLDEPFTSIDVTGVSVLNQLFERHKKHGGIVVVTSHQVLPESLVDVTLNLEYRF</sequence>
<accession>A0ABV1RL65</accession>
<dbReference type="Gene3D" id="3.40.50.300">
    <property type="entry name" value="P-loop containing nucleotide triphosphate hydrolases"/>
    <property type="match status" value="1"/>
</dbReference>
<dbReference type="Pfam" id="PF00005">
    <property type="entry name" value="ABC_tran"/>
    <property type="match status" value="1"/>
</dbReference>
<evidence type="ECO:0000256" key="1">
    <source>
        <dbReference type="ARBA" id="ARBA00022448"/>
    </source>
</evidence>
<dbReference type="InterPro" id="IPR003593">
    <property type="entry name" value="AAA+_ATPase"/>
</dbReference>
<name>A0ABV1RL65_9ALTE</name>
<keyword evidence="1" id="KW-0813">Transport</keyword>
<feature type="domain" description="ABC transporter" evidence="7">
    <location>
        <begin position="2"/>
        <end position="196"/>
    </location>
</feature>
<dbReference type="InterPro" id="IPR003439">
    <property type="entry name" value="ABC_transporter-like_ATP-bd"/>
</dbReference>
<evidence type="ECO:0000256" key="6">
    <source>
        <dbReference type="ARBA" id="ARBA00023136"/>
    </source>
</evidence>
<dbReference type="InterPro" id="IPR017871">
    <property type="entry name" value="ABC_transporter-like_CS"/>
</dbReference>
<evidence type="ECO:0000259" key="7">
    <source>
        <dbReference type="PROSITE" id="PS50893"/>
    </source>
</evidence>
<keyword evidence="2" id="KW-0547">Nucleotide-binding</keyword>
<dbReference type="RefSeq" id="WP_350402788.1">
    <property type="nucleotide sequence ID" value="NZ_JBELOE010000265.1"/>
</dbReference>
<protein>
    <submittedName>
        <fullName evidence="8">Cytochrome c biogenesis heme-transporting ATPase CcmA</fullName>
    </submittedName>
</protein>
<evidence type="ECO:0000256" key="2">
    <source>
        <dbReference type="ARBA" id="ARBA00022741"/>
    </source>
</evidence>
<dbReference type="NCBIfam" id="NF010061">
    <property type="entry name" value="PRK13538.1"/>
    <property type="match status" value="1"/>
</dbReference>
<keyword evidence="4" id="KW-0067">ATP-binding</keyword>
<dbReference type="Proteomes" id="UP001467690">
    <property type="component" value="Unassembled WGS sequence"/>
</dbReference>
<evidence type="ECO:0000256" key="4">
    <source>
        <dbReference type="ARBA" id="ARBA00022840"/>
    </source>
</evidence>
<comment type="caution">
    <text evidence="8">The sequence shown here is derived from an EMBL/GenBank/DDBJ whole genome shotgun (WGS) entry which is preliminary data.</text>
</comment>
<dbReference type="SMART" id="SM00382">
    <property type="entry name" value="AAA"/>
    <property type="match status" value="1"/>
</dbReference>
<dbReference type="PANTHER" id="PTHR43499:SF1">
    <property type="entry name" value="ABC TRANSPORTER I FAMILY MEMBER 1"/>
    <property type="match status" value="1"/>
</dbReference>
<evidence type="ECO:0000256" key="3">
    <source>
        <dbReference type="ARBA" id="ARBA00022748"/>
    </source>
</evidence>
<reference evidence="8 9" key="1">
    <citation type="submission" date="2024-06" db="EMBL/GenBank/DDBJ databases">
        <authorList>
            <person name="Chen R.Y."/>
        </authorList>
    </citation>
    <scope>NUCLEOTIDE SEQUENCE [LARGE SCALE GENOMIC DNA]</scope>
    <source>
        <strain evidence="8 9">D2</strain>
    </source>
</reference>
<evidence type="ECO:0000313" key="9">
    <source>
        <dbReference type="Proteomes" id="UP001467690"/>
    </source>
</evidence>
<keyword evidence="9" id="KW-1185">Reference proteome</keyword>
<dbReference type="PANTHER" id="PTHR43499">
    <property type="entry name" value="ABC TRANSPORTER I FAMILY MEMBER 1"/>
    <property type="match status" value="1"/>
</dbReference>
<keyword evidence="5" id="KW-1278">Translocase</keyword>
<dbReference type="SUPFAM" id="SSF52540">
    <property type="entry name" value="P-loop containing nucleoside triphosphate hydrolases"/>
    <property type="match status" value="1"/>
</dbReference>
<keyword evidence="6" id="KW-0472">Membrane</keyword>
<gene>
    <name evidence="8" type="primary">ccmA</name>
    <name evidence="8" type="ORF">ABS311_16510</name>
</gene>
<dbReference type="EMBL" id="JBELOE010000265">
    <property type="protein sequence ID" value="MER2493482.1"/>
    <property type="molecule type" value="Genomic_DNA"/>
</dbReference>
<dbReference type="NCBIfam" id="TIGR01189">
    <property type="entry name" value="ccmA"/>
    <property type="match status" value="1"/>
</dbReference>